<comment type="caution">
    <text evidence="8">The sequence shown here is derived from an EMBL/GenBank/DDBJ whole genome shotgun (WGS) entry which is preliminary data.</text>
</comment>
<proteinExistence type="inferred from homology"/>
<evidence type="ECO:0000256" key="1">
    <source>
        <dbReference type="ARBA" id="ARBA00005952"/>
    </source>
</evidence>
<evidence type="ECO:0000256" key="4">
    <source>
        <dbReference type="ARBA" id="ARBA00023015"/>
    </source>
</evidence>
<dbReference type="CDD" id="cd00619">
    <property type="entry name" value="Terminator_NusB"/>
    <property type="match status" value="1"/>
</dbReference>
<comment type="function">
    <text evidence="6">Involved in transcription antitermination. Required for transcription of ribosomal RNA (rRNA) genes. Binds specifically to the boxA antiterminator sequence of the ribosomal RNA (rrn) operons.</text>
</comment>
<dbReference type="NCBIfam" id="TIGR01951">
    <property type="entry name" value="nusB"/>
    <property type="match status" value="1"/>
</dbReference>
<name>A0ABV5WMV1_9BACI</name>
<dbReference type="Proteomes" id="UP001589609">
    <property type="component" value="Unassembled WGS sequence"/>
</dbReference>
<dbReference type="EMBL" id="JBHMAF010000196">
    <property type="protein sequence ID" value="MFB9761905.1"/>
    <property type="molecule type" value="Genomic_DNA"/>
</dbReference>
<dbReference type="RefSeq" id="WP_129727171.1">
    <property type="nucleotide sequence ID" value="NZ_JAPCYI010000001.1"/>
</dbReference>
<dbReference type="PANTHER" id="PTHR11078">
    <property type="entry name" value="N UTILIZATION SUBSTANCE PROTEIN B-RELATED"/>
    <property type="match status" value="1"/>
</dbReference>
<dbReference type="HAMAP" id="MF_00073">
    <property type="entry name" value="NusB"/>
    <property type="match status" value="1"/>
</dbReference>
<protein>
    <recommendedName>
        <fullName evidence="6">Transcription antitermination protein NusB</fullName>
    </recommendedName>
    <alternativeName>
        <fullName evidence="6">Antitermination factor NusB</fullName>
    </alternativeName>
</protein>
<feature type="domain" description="NusB/RsmB/TIM44" evidence="7">
    <location>
        <begin position="5"/>
        <end position="127"/>
    </location>
</feature>
<dbReference type="PANTHER" id="PTHR11078:SF3">
    <property type="entry name" value="ANTITERMINATION NUSB DOMAIN-CONTAINING PROTEIN"/>
    <property type="match status" value="1"/>
</dbReference>
<evidence type="ECO:0000256" key="6">
    <source>
        <dbReference type="HAMAP-Rule" id="MF_00073"/>
    </source>
</evidence>
<evidence type="ECO:0000256" key="3">
    <source>
        <dbReference type="ARBA" id="ARBA00022884"/>
    </source>
</evidence>
<accession>A0ABV5WMV1</accession>
<evidence type="ECO:0000256" key="5">
    <source>
        <dbReference type="ARBA" id="ARBA00023163"/>
    </source>
</evidence>
<keyword evidence="2 6" id="KW-0889">Transcription antitermination</keyword>
<evidence type="ECO:0000259" key="7">
    <source>
        <dbReference type="Pfam" id="PF01029"/>
    </source>
</evidence>
<reference evidence="8 9" key="1">
    <citation type="submission" date="2024-09" db="EMBL/GenBank/DDBJ databases">
        <authorList>
            <person name="Sun Q."/>
            <person name="Mori K."/>
        </authorList>
    </citation>
    <scope>NUCLEOTIDE SEQUENCE [LARGE SCALE GENOMIC DNA]</scope>
    <source>
        <strain evidence="8 9">JCM 11201</strain>
    </source>
</reference>
<keyword evidence="3 6" id="KW-0694">RNA-binding</keyword>
<dbReference type="InterPro" id="IPR006027">
    <property type="entry name" value="NusB_RsmB_TIM44"/>
</dbReference>
<dbReference type="InterPro" id="IPR035926">
    <property type="entry name" value="NusB-like_sf"/>
</dbReference>
<keyword evidence="5 6" id="KW-0804">Transcription</keyword>
<gene>
    <name evidence="6 8" type="primary">nusB</name>
    <name evidence="8" type="ORF">ACFFMS_27125</name>
</gene>
<comment type="similarity">
    <text evidence="1 6">Belongs to the NusB family.</text>
</comment>
<evidence type="ECO:0000313" key="9">
    <source>
        <dbReference type="Proteomes" id="UP001589609"/>
    </source>
</evidence>
<evidence type="ECO:0000256" key="2">
    <source>
        <dbReference type="ARBA" id="ARBA00022814"/>
    </source>
</evidence>
<dbReference type="Gene3D" id="1.10.940.10">
    <property type="entry name" value="NusB-like"/>
    <property type="match status" value="1"/>
</dbReference>
<keyword evidence="4 6" id="KW-0805">Transcription regulation</keyword>
<organism evidence="8 9">
    <name type="scientific">Ectobacillus funiculus</name>
    <dbReference type="NCBI Taxonomy" id="137993"/>
    <lineage>
        <taxon>Bacteria</taxon>
        <taxon>Bacillati</taxon>
        <taxon>Bacillota</taxon>
        <taxon>Bacilli</taxon>
        <taxon>Bacillales</taxon>
        <taxon>Bacillaceae</taxon>
        <taxon>Ectobacillus</taxon>
    </lineage>
</organism>
<dbReference type="Pfam" id="PF01029">
    <property type="entry name" value="NusB"/>
    <property type="match status" value="1"/>
</dbReference>
<dbReference type="SUPFAM" id="SSF48013">
    <property type="entry name" value="NusB-like"/>
    <property type="match status" value="1"/>
</dbReference>
<dbReference type="NCBIfam" id="NF001223">
    <property type="entry name" value="PRK00202.1-1"/>
    <property type="match status" value="1"/>
</dbReference>
<sequence length="131" mass="14938">MKRRTARERAMQALYQMDIAGDIDPQTAVANTLEEEGENSNAFLEQLVIGCAAHKDEIDAMISEHLENWKLDRVGTVDRNILRIAVYELKYMEDIPHSVSINEAIEISKIYGDDESRRFINGVLSKIKETL</sequence>
<keyword evidence="9" id="KW-1185">Reference proteome</keyword>
<dbReference type="InterPro" id="IPR011605">
    <property type="entry name" value="NusB_fam"/>
</dbReference>
<evidence type="ECO:0000313" key="8">
    <source>
        <dbReference type="EMBL" id="MFB9761905.1"/>
    </source>
</evidence>